<proteinExistence type="predicted"/>
<organism evidence="1 2">
    <name type="scientific">Massariosphaeria phaeospora</name>
    <dbReference type="NCBI Taxonomy" id="100035"/>
    <lineage>
        <taxon>Eukaryota</taxon>
        <taxon>Fungi</taxon>
        <taxon>Dikarya</taxon>
        <taxon>Ascomycota</taxon>
        <taxon>Pezizomycotina</taxon>
        <taxon>Dothideomycetes</taxon>
        <taxon>Pleosporomycetidae</taxon>
        <taxon>Pleosporales</taxon>
        <taxon>Pleosporales incertae sedis</taxon>
        <taxon>Massariosphaeria</taxon>
    </lineage>
</organism>
<sequence>MVLDCRALSSLSTDNLPTPSSTYHVSKLHFPSNMRLSAYLNLFLPLTVLAVPTQLESREVKACHNSGDPGTSCVFKDDKTWVQAITDWCLAYQGYVVTKGTSLPRYISAGYLDTKGNQVAFWGNVKNDRHDKYELNLRSAGDNDDDQAWGQTQW</sequence>
<protein>
    <submittedName>
        <fullName evidence="1">Uncharacterized protein</fullName>
    </submittedName>
</protein>
<comment type="caution">
    <text evidence="1">The sequence shown here is derived from an EMBL/GenBank/DDBJ whole genome shotgun (WGS) entry which is preliminary data.</text>
</comment>
<accession>A0A7C8I4Z9</accession>
<dbReference type="AlphaFoldDB" id="A0A7C8I4Z9"/>
<keyword evidence="2" id="KW-1185">Reference proteome</keyword>
<reference evidence="1 2" key="1">
    <citation type="submission" date="2020-01" db="EMBL/GenBank/DDBJ databases">
        <authorList>
            <consortium name="DOE Joint Genome Institute"/>
            <person name="Haridas S."/>
            <person name="Albert R."/>
            <person name="Binder M."/>
            <person name="Bloem J."/>
            <person name="Labutti K."/>
            <person name="Salamov A."/>
            <person name="Andreopoulos B."/>
            <person name="Baker S.E."/>
            <person name="Barry K."/>
            <person name="Bills G."/>
            <person name="Bluhm B.H."/>
            <person name="Cannon C."/>
            <person name="Castanera R."/>
            <person name="Culley D.E."/>
            <person name="Daum C."/>
            <person name="Ezra D."/>
            <person name="Gonzalez J.B."/>
            <person name="Henrissat B."/>
            <person name="Kuo A."/>
            <person name="Liang C."/>
            <person name="Lipzen A."/>
            <person name="Lutzoni F."/>
            <person name="Magnuson J."/>
            <person name="Mondo S."/>
            <person name="Nolan M."/>
            <person name="Ohm R."/>
            <person name="Pangilinan J."/>
            <person name="Park H.-J.H."/>
            <person name="Ramirez L."/>
            <person name="Alfaro M."/>
            <person name="Sun H."/>
            <person name="Tritt A."/>
            <person name="Yoshinaga Y."/>
            <person name="Zwiers L.-H.L."/>
            <person name="Turgeon B.G."/>
            <person name="Goodwin S.B."/>
            <person name="Spatafora J.W."/>
            <person name="Crous P.W."/>
            <person name="Grigoriev I.V."/>
        </authorList>
    </citation>
    <scope>NUCLEOTIDE SEQUENCE [LARGE SCALE GENOMIC DNA]</scope>
    <source>
        <strain evidence="1 2">CBS 611.86</strain>
    </source>
</reference>
<name>A0A7C8I4Z9_9PLEO</name>
<dbReference type="EMBL" id="JAADJZ010000023">
    <property type="protein sequence ID" value="KAF2867373.1"/>
    <property type="molecule type" value="Genomic_DNA"/>
</dbReference>
<evidence type="ECO:0000313" key="1">
    <source>
        <dbReference type="EMBL" id="KAF2867373.1"/>
    </source>
</evidence>
<dbReference type="Proteomes" id="UP000481861">
    <property type="component" value="Unassembled WGS sequence"/>
</dbReference>
<gene>
    <name evidence="1" type="ORF">BDV95DRAFT_582026</name>
</gene>
<evidence type="ECO:0000313" key="2">
    <source>
        <dbReference type="Proteomes" id="UP000481861"/>
    </source>
</evidence>